<reference evidence="1" key="1">
    <citation type="submission" date="2022-12" db="EMBL/GenBank/DDBJ databases">
        <authorList>
            <person name="Petersen C."/>
        </authorList>
    </citation>
    <scope>NUCLEOTIDE SEQUENCE</scope>
    <source>
        <strain evidence="1">IBT 21472</strain>
    </source>
</reference>
<accession>A0A9W9GKI0</accession>
<proteinExistence type="predicted"/>
<dbReference type="SUPFAM" id="SSF48403">
    <property type="entry name" value="Ankyrin repeat"/>
    <property type="match status" value="1"/>
</dbReference>
<dbReference type="AlphaFoldDB" id="A0A9W9GKI0"/>
<dbReference type="EMBL" id="JAPZBO010000003">
    <property type="protein sequence ID" value="KAJ5321379.1"/>
    <property type="molecule type" value="Genomic_DNA"/>
</dbReference>
<keyword evidence="2" id="KW-1185">Reference proteome</keyword>
<dbReference type="OrthoDB" id="21416at2759"/>
<organism evidence="1 2">
    <name type="scientific">Penicillium atrosanguineum</name>
    <dbReference type="NCBI Taxonomy" id="1132637"/>
    <lineage>
        <taxon>Eukaryota</taxon>
        <taxon>Fungi</taxon>
        <taxon>Dikarya</taxon>
        <taxon>Ascomycota</taxon>
        <taxon>Pezizomycotina</taxon>
        <taxon>Eurotiomycetes</taxon>
        <taxon>Eurotiomycetidae</taxon>
        <taxon>Eurotiales</taxon>
        <taxon>Aspergillaceae</taxon>
        <taxon>Penicillium</taxon>
    </lineage>
</organism>
<sequence length="86" mass="9342">MNTYIGSAAHQLGYASARQEIVGAFEQGGYILTETNTANQTLLHIVAELDSDRAHSWFDLLQHKGLDVEAKDKSGGAPLDSAKRNQ</sequence>
<evidence type="ECO:0000313" key="1">
    <source>
        <dbReference type="EMBL" id="KAJ5321379.1"/>
    </source>
</evidence>
<comment type="caution">
    <text evidence="1">The sequence shown here is derived from an EMBL/GenBank/DDBJ whole genome shotgun (WGS) entry which is preliminary data.</text>
</comment>
<dbReference type="Proteomes" id="UP001147746">
    <property type="component" value="Unassembled WGS sequence"/>
</dbReference>
<gene>
    <name evidence="1" type="ORF">N7476_004381</name>
</gene>
<protein>
    <submittedName>
        <fullName evidence="1">Uncharacterized protein</fullName>
    </submittedName>
</protein>
<dbReference type="InterPro" id="IPR036770">
    <property type="entry name" value="Ankyrin_rpt-contain_sf"/>
</dbReference>
<reference evidence="1" key="2">
    <citation type="journal article" date="2023" name="IMA Fungus">
        <title>Comparative genomic study of the Penicillium genus elucidates a diverse pangenome and 15 lateral gene transfer events.</title>
        <authorList>
            <person name="Petersen C."/>
            <person name="Sorensen T."/>
            <person name="Nielsen M.R."/>
            <person name="Sondergaard T.E."/>
            <person name="Sorensen J.L."/>
            <person name="Fitzpatrick D.A."/>
            <person name="Frisvad J.C."/>
            <person name="Nielsen K.L."/>
        </authorList>
    </citation>
    <scope>NUCLEOTIDE SEQUENCE</scope>
    <source>
        <strain evidence="1">IBT 21472</strain>
    </source>
</reference>
<name>A0A9W9GKI0_9EURO</name>
<evidence type="ECO:0000313" key="2">
    <source>
        <dbReference type="Proteomes" id="UP001147746"/>
    </source>
</evidence>
<dbReference type="Gene3D" id="1.25.40.20">
    <property type="entry name" value="Ankyrin repeat-containing domain"/>
    <property type="match status" value="1"/>
</dbReference>